<dbReference type="EMBL" id="CP051180">
    <property type="protein sequence ID" value="QIZ76230.1"/>
    <property type="molecule type" value="Genomic_DNA"/>
</dbReference>
<keyword evidence="3" id="KW-0808">Transferase</keyword>
<dbReference type="InterPro" id="IPR038477">
    <property type="entry name" value="ASST_N_sf"/>
</dbReference>
<protein>
    <submittedName>
        <fullName evidence="3">Aryl-sulfate sulfotransferase</fullName>
    </submittedName>
</protein>
<organism evidence="3 4">
    <name type="scientific">Ferrimonas lipolytica</name>
    <dbReference type="NCBI Taxonomy" id="2724191"/>
    <lineage>
        <taxon>Bacteria</taxon>
        <taxon>Pseudomonadati</taxon>
        <taxon>Pseudomonadota</taxon>
        <taxon>Gammaproteobacteria</taxon>
        <taxon>Alteromonadales</taxon>
        <taxon>Ferrimonadaceae</taxon>
        <taxon>Ferrimonas</taxon>
    </lineage>
</organism>
<dbReference type="RefSeq" id="WP_168659490.1">
    <property type="nucleotide sequence ID" value="NZ_CP051180.1"/>
</dbReference>
<dbReference type="Pfam" id="PF05935">
    <property type="entry name" value="Arylsulfotrans"/>
    <property type="match status" value="1"/>
</dbReference>
<dbReference type="KEGG" id="fes:HER31_04565"/>
<dbReference type="InterPro" id="IPR035391">
    <property type="entry name" value="Arylsulfotran_N"/>
</dbReference>
<feature type="chain" id="PRO_5026184016" evidence="1">
    <location>
        <begin position="31"/>
        <end position="584"/>
    </location>
</feature>
<evidence type="ECO:0000313" key="4">
    <source>
        <dbReference type="Proteomes" id="UP000501602"/>
    </source>
</evidence>
<dbReference type="AlphaFoldDB" id="A0A6H1UCC4"/>
<feature type="signal peptide" evidence="1">
    <location>
        <begin position="1"/>
        <end position="30"/>
    </location>
</feature>
<feature type="domain" description="Arylsulfotransferase N-terminal" evidence="2">
    <location>
        <begin position="45"/>
        <end position="130"/>
    </location>
</feature>
<gene>
    <name evidence="3" type="ORF">HER31_04565</name>
</gene>
<dbReference type="Pfam" id="PF17425">
    <property type="entry name" value="Arylsulfotran_N"/>
    <property type="match status" value="1"/>
</dbReference>
<evidence type="ECO:0000313" key="3">
    <source>
        <dbReference type="EMBL" id="QIZ76230.1"/>
    </source>
</evidence>
<dbReference type="Proteomes" id="UP000501602">
    <property type="component" value="Chromosome"/>
</dbReference>
<proteinExistence type="predicted"/>
<keyword evidence="1" id="KW-0732">Signal</keyword>
<dbReference type="PANTHER" id="PTHR35340:SF10">
    <property type="entry name" value="CYTOPLASMIC PROTEIN"/>
    <property type="match status" value="1"/>
</dbReference>
<dbReference type="InterPro" id="IPR053143">
    <property type="entry name" value="Arylsulfate_ST"/>
</dbReference>
<dbReference type="GO" id="GO:0004062">
    <property type="term" value="F:aryl sulfotransferase activity"/>
    <property type="evidence" value="ECO:0007669"/>
    <property type="project" value="InterPro"/>
</dbReference>
<reference evidence="3 4" key="1">
    <citation type="submission" date="2020-04" db="EMBL/GenBank/DDBJ databases">
        <title>Ferrimonas sp. S7 isolated from sea water.</title>
        <authorList>
            <person name="Bae S.S."/>
            <person name="Baek K."/>
        </authorList>
    </citation>
    <scope>NUCLEOTIDE SEQUENCE [LARGE SCALE GENOMIC DNA]</scope>
    <source>
        <strain evidence="3 4">S7</strain>
    </source>
</reference>
<dbReference type="PANTHER" id="PTHR35340">
    <property type="entry name" value="PQQ ENZYME REPEAT PROTEIN-RELATED"/>
    <property type="match status" value="1"/>
</dbReference>
<accession>A0A6H1UCC4</accession>
<name>A0A6H1UCC4_9GAMM</name>
<evidence type="ECO:0000256" key="1">
    <source>
        <dbReference type="SAM" id="SignalP"/>
    </source>
</evidence>
<sequence length="584" mass="65717">MKKSTIATLSMVCSLLMATGMTVYSEPAYAVLKIKRTAQGQLGAMQVNPYGYAPLSAVIDLNSKSPTDVTVTVRGKGKNGVPVSYSVGQQTMLTHNGIPVFGLYGDYANKVDLEYKLDGKKINETYTIVTQPVVGVTLDGATHAFPQVTPVKVENDFKERLYWVNHLPHNSNNDLITRVGGGAFEWDRWSVNFITDTQGEVRWYLDHNKIHDIYDARKRGVLMGVHQVDNGDIIFGQGQRYYRMDLMGRMIMERDLPAGFIDFSHDMQEMPNGNYLIRAAKKNYVRPDGKVVHTIRDHIVEVDPYGQVVDYWDLNTILDPMRDDMLKAMDARAVCINVDDDAGPIDVEPDAPFGDVPGVGIGRNWAHVNSVDYDASDDSIIISPRHQTTAVKIGRDKKVKWILGPSAGWKGELATKLLTPVDAKGKKLDCSPQGLCEDTDFDFGYAQHTSFWVPEKDTLTIFDNGDGRHLEQPAMPTMKYSRAVEYRINEDDMTVEQIWEYGKERGYEFYSPITSVTEYQADKDSMMVYFASANLMEHSITKPKLVELEYGTQDVKVELHIESTVKRQPSYRTTVIRPTAAFSK</sequence>
<keyword evidence="4" id="KW-1185">Reference proteome</keyword>
<dbReference type="InterPro" id="IPR010262">
    <property type="entry name" value="Arylsulfotransferase_bact"/>
</dbReference>
<evidence type="ECO:0000259" key="2">
    <source>
        <dbReference type="Pfam" id="PF17425"/>
    </source>
</evidence>
<dbReference type="Gene3D" id="2.60.40.3100">
    <property type="entry name" value="Arylsulphate sulphotransferase monomer, N-terminal domain"/>
    <property type="match status" value="1"/>
</dbReference>